<dbReference type="Proteomes" id="UP001165121">
    <property type="component" value="Unassembled WGS sequence"/>
</dbReference>
<reference evidence="2" key="1">
    <citation type="submission" date="2023-04" db="EMBL/GenBank/DDBJ databases">
        <title>Phytophthora fragariaefolia NBRC 109709.</title>
        <authorList>
            <person name="Ichikawa N."/>
            <person name="Sato H."/>
            <person name="Tonouchi N."/>
        </authorList>
    </citation>
    <scope>NUCLEOTIDE SEQUENCE</scope>
    <source>
        <strain evidence="2">NBRC 109709</strain>
    </source>
</reference>
<gene>
    <name evidence="2" type="ORF">Pfra01_001043400</name>
</gene>
<dbReference type="AlphaFoldDB" id="A0A9W6XEC9"/>
<protein>
    <submittedName>
        <fullName evidence="2">Unnamed protein product</fullName>
    </submittedName>
</protein>
<feature type="compositionally biased region" description="Basic residues" evidence="1">
    <location>
        <begin position="114"/>
        <end position="123"/>
    </location>
</feature>
<keyword evidence="3" id="KW-1185">Reference proteome</keyword>
<evidence type="ECO:0000256" key="1">
    <source>
        <dbReference type="SAM" id="MobiDB-lite"/>
    </source>
</evidence>
<sequence length="232" mass="25410">MNSNGGNDYRVGHLPKDKLMRTDSFPTSLLCDARCLTNASASMLSIAASGDLVSTKAKSSAPQSGRPREVDEAIAQQGPKRILKQSPSDTMVISEVPGSPGDITRCLFPAKNNMKRKKAKGTKRPPVQLRFVLSPLPKHSSARNQGTSSEGDRGETSLTTAPGKTVIESEEEETAEPELQASPVPSKLYDISGAHNPYWYKFIKLVPRPEFKHLQKPEREFVVKLKVVQMPV</sequence>
<feature type="region of interest" description="Disordered" evidence="1">
    <location>
        <begin position="57"/>
        <end position="79"/>
    </location>
</feature>
<feature type="region of interest" description="Disordered" evidence="1">
    <location>
        <begin position="114"/>
        <end position="181"/>
    </location>
</feature>
<evidence type="ECO:0000313" key="2">
    <source>
        <dbReference type="EMBL" id="GMF37326.1"/>
    </source>
</evidence>
<comment type="caution">
    <text evidence="2">The sequence shown here is derived from an EMBL/GenBank/DDBJ whole genome shotgun (WGS) entry which is preliminary data.</text>
</comment>
<dbReference type="EMBL" id="BSXT01001000">
    <property type="protein sequence ID" value="GMF37326.1"/>
    <property type="molecule type" value="Genomic_DNA"/>
</dbReference>
<organism evidence="2 3">
    <name type="scientific">Phytophthora fragariaefolia</name>
    <dbReference type="NCBI Taxonomy" id="1490495"/>
    <lineage>
        <taxon>Eukaryota</taxon>
        <taxon>Sar</taxon>
        <taxon>Stramenopiles</taxon>
        <taxon>Oomycota</taxon>
        <taxon>Peronosporomycetes</taxon>
        <taxon>Peronosporales</taxon>
        <taxon>Peronosporaceae</taxon>
        <taxon>Phytophthora</taxon>
    </lineage>
</organism>
<accession>A0A9W6XEC9</accession>
<name>A0A9W6XEC9_9STRA</name>
<proteinExistence type="predicted"/>
<evidence type="ECO:0000313" key="3">
    <source>
        <dbReference type="Proteomes" id="UP001165121"/>
    </source>
</evidence>